<gene>
    <name evidence="6" type="ORF">GUITHDRAFT_41663</name>
</gene>
<keyword evidence="8" id="KW-1185">Reference proteome</keyword>
<evidence type="ECO:0000256" key="3">
    <source>
        <dbReference type="ARBA" id="ARBA00022833"/>
    </source>
</evidence>
<comment type="similarity">
    <text evidence="1 4">Belongs to the yippee family.</text>
</comment>
<evidence type="ECO:0000256" key="2">
    <source>
        <dbReference type="ARBA" id="ARBA00022723"/>
    </source>
</evidence>
<feature type="non-terminal residue" evidence="6">
    <location>
        <position position="1"/>
    </location>
</feature>
<reference evidence="6 8" key="1">
    <citation type="journal article" date="2012" name="Nature">
        <title>Algal genomes reveal evolutionary mosaicism and the fate of nucleomorphs.</title>
        <authorList>
            <consortium name="DOE Joint Genome Institute"/>
            <person name="Curtis B.A."/>
            <person name="Tanifuji G."/>
            <person name="Burki F."/>
            <person name="Gruber A."/>
            <person name="Irimia M."/>
            <person name="Maruyama S."/>
            <person name="Arias M.C."/>
            <person name="Ball S.G."/>
            <person name="Gile G.H."/>
            <person name="Hirakawa Y."/>
            <person name="Hopkins J.F."/>
            <person name="Kuo A."/>
            <person name="Rensing S.A."/>
            <person name="Schmutz J."/>
            <person name="Symeonidi A."/>
            <person name="Elias M."/>
            <person name="Eveleigh R.J."/>
            <person name="Herman E.K."/>
            <person name="Klute M.J."/>
            <person name="Nakayama T."/>
            <person name="Obornik M."/>
            <person name="Reyes-Prieto A."/>
            <person name="Armbrust E.V."/>
            <person name="Aves S.J."/>
            <person name="Beiko R.G."/>
            <person name="Coutinho P."/>
            <person name="Dacks J.B."/>
            <person name="Durnford D.G."/>
            <person name="Fast N.M."/>
            <person name="Green B.R."/>
            <person name="Grisdale C.J."/>
            <person name="Hempel F."/>
            <person name="Henrissat B."/>
            <person name="Hoppner M.P."/>
            <person name="Ishida K."/>
            <person name="Kim E."/>
            <person name="Koreny L."/>
            <person name="Kroth P.G."/>
            <person name="Liu Y."/>
            <person name="Malik S.B."/>
            <person name="Maier U.G."/>
            <person name="McRose D."/>
            <person name="Mock T."/>
            <person name="Neilson J.A."/>
            <person name="Onodera N.T."/>
            <person name="Poole A.M."/>
            <person name="Pritham E.J."/>
            <person name="Richards T.A."/>
            <person name="Rocap G."/>
            <person name="Roy S.W."/>
            <person name="Sarai C."/>
            <person name="Schaack S."/>
            <person name="Shirato S."/>
            <person name="Slamovits C.H."/>
            <person name="Spencer D.F."/>
            <person name="Suzuki S."/>
            <person name="Worden A.Z."/>
            <person name="Zauner S."/>
            <person name="Barry K."/>
            <person name="Bell C."/>
            <person name="Bharti A.K."/>
            <person name="Crow J.A."/>
            <person name="Grimwood J."/>
            <person name="Kramer R."/>
            <person name="Lindquist E."/>
            <person name="Lucas S."/>
            <person name="Salamov A."/>
            <person name="McFadden G.I."/>
            <person name="Lane C.E."/>
            <person name="Keeling P.J."/>
            <person name="Gray M.W."/>
            <person name="Grigoriev I.V."/>
            <person name="Archibald J.M."/>
        </authorList>
    </citation>
    <scope>NUCLEOTIDE SEQUENCE</scope>
    <source>
        <strain evidence="6 8">CCMP2712</strain>
    </source>
</reference>
<dbReference type="GO" id="GO:0046872">
    <property type="term" value="F:metal ion binding"/>
    <property type="evidence" value="ECO:0007669"/>
    <property type="project" value="UniProtKB-KW"/>
</dbReference>
<protein>
    <recommendedName>
        <fullName evidence="4">Protein yippee-like</fullName>
    </recommendedName>
</protein>
<evidence type="ECO:0000259" key="5">
    <source>
        <dbReference type="PROSITE" id="PS51792"/>
    </source>
</evidence>
<name>L1JA76_GUITC</name>
<dbReference type="InterPro" id="IPR039058">
    <property type="entry name" value="Yippee_fam"/>
</dbReference>
<organism evidence="6">
    <name type="scientific">Guillardia theta (strain CCMP2712)</name>
    <name type="common">Cryptophyte</name>
    <dbReference type="NCBI Taxonomy" id="905079"/>
    <lineage>
        <taxon>Eukaryota</taxon>
        <taxon>Cryptophyceae</taxon>
        <taxon>Pyrenomonadales</taxon>
        <taxon>Geminigeraceae</taxon>
        <taxon>Guillardia</taxon>
    </lineage>
</organism>
<dbReference type="OrthoDB" id="6407410at2759"/>
<evidence type="ECO:0000313" key="6">
    <source>
        <dbReference type="EMBL" id="EKX45443.1"/>
    </source>
</evidence>
<keyword evidence="2" id="KW-0479">Metal-binding</keyword>
<dbReference type="EnsemblProtists" id="EKX45443">
    <property type="protein sequence ID" value="EKX45443"/>
    <property type="gene ID" value="GUITHDRAFT_41663"/>
</dbReference>
<dbReference type="PANTHER" id="PTHR13848">
    <property type="entry name" value="PROTEIN YIPPEE-LIKE CG15309-RELATED"/>
    <property type="match status" value="1"/>
</dbReference>
<proteinExistence type="inferred from homology"/>
<dbReference type="PROSITE" id="PS51792">
    <property type="entry name" value="YIPPEE"/>
    <property type="match status" value="1"/>
</dbReference>
<keyword evidence="3" id="KW-0862">Zinc</keyword>
<dbReference type="STRING" id="905079.L1JA76"/>
<dbReference type="RefSeq" id="XP_005832423.1">
    <property type="nucleotide sequence ID" value="XM_005832366.1"/>
</dbReference>
<dbReference type="PaxDb" id="55529-EKX45443"/>
<reference evidence="8" key="2">
    <citation type="submission" date="2012-11" db="EMBL/GenBank/DDBJ databases">
        <authorList>
            <person name="Kuo A."/>
            <person name="Curtis B.A."/>
            <person name="Tanifuji G."/>
            <person name="Burki F."/>
            <person name="Gruber A."/>
            <person name="Irimia M."/>
            <person name="Maruyama S."/>
            <person name="Arias M.C."/>
            <person name="Ball S.G."/>
            <person name="Gile G.H."/>
            <person name="Hirakawa Y."/>
            <person name="Hopkins J.F."/>
            <person name="Rensing S.A."/>
            <person name="Schmutz J."/>
            <person name="Symeonidi A."/>
            <person name="Elias M."/>
            <person name="Eveleigh R.J."/>
            <person name="Herman E.K."/>
            <person name="Klute M.J."/>
            <person name="Nakayama T."/>
            <person name="Obornik M."/>
            <person name="Reyes-Prieto A."/>
            <person name="Armbrust E.V."/>
            <person name="Aves S.J."/>
            <person name="Beiko R.G."/>
            <person name="Coutinho P."/>
            <person name="Dacks J.B."/>
            <person name="Durnford D.G."/>
            <person name="Fast N.M."/>
            <person name="Green B.R."/>
            <person name="Grisdale C."/>
            <person name="Hempe F."/>
            <person name="Henrissat B."/>
            <person name="Hoppner M.P."/>
            <person name="Ishida K.-I."/>
            <person name="Kim E."/>
            <person name="Koreny L."/>
            <person name="Kroth P.G."/>
            <person name="Liu Y."/>
            <person name="Malik S.-B."/>
            <person name="Maier U.G."/>
            <person name="McRose D."/>
            <person name="Mock T."/>
            <person name="Neilson J.A."/>
            <person name="Onodera N.T."/>
            <person name="Poole A.M."/>
            <person name="Pritham E.J."/>
            <person name="Richards T.A."/>
            <person name="Rocap G."/>
            <person name="Roy S.W."/>
            <person name="Sarai C."/>
            <person name="Schaack S."/>
            <person name="Shirato S."/>
            <person name="Slamovits C.H."/>
            <person name="Spencer D.F."/>
            <person name="Suzuki S."/>
            <person name="Worden A.Z."/>
            <person name="Zauner S."/>
            <person name="Barry K."/>
            <person name="Bell C."/>
            <person name="Bharti A.K."/>
            <person name="Crow J.A."/>
            <person name="Grimwood J."/>
            <person name="Kramer R."/>
            <person name="Lindquist E."/>
            <person name="Lucas S."/>
            <person name="Salamov A."/>
            <person name="McFadden G.I."/>
            <person name="Lane C.E."/>
            <person name="Keeling P.J."/>
            <person name="Gray M.W."/>
            <person name="Grigoriev I.V."/>
            <person name="Archibald J.M."/>
        </authorList>
    </citation>
    <scope>NUCLEOTIDE SEQUENCE</scope>
    <source>
        <strain evidence="8">CCMP2712</strain>
    </source>
</reference>
<dbReference type="KEGG" id="gtt:GUITHDRAFT_41663"/>
<evidence type="ECO:0000313" key="7">
    <source>
        <dbReference type="EnsemblProtists" id="EKX45443"/>
    </source>
</evidence>
<dbReference type="eggNOG" id="KOG3399">
    <property type="taxonomic scope" value="Eukaryota"/>
</dbReference>
<evidence type="ECO:0000256" key="4">
    <source>
        <dbReference type="RuleBase" id="RU110713"/>
    </source>
</evidence>
<evidence type="ECO:0000256" key="1">
    <source>
        <dbReference type="ARBA" id="ARBA00005613"/>
    </source>
</evidence>
<dbReference type="HOGENOM" id="CLU_043857_5_2_1"/>
<evidence type="ECO:0000313" key="8">
    <source>
        <dbReference type="Proteomes" id="UP000011087"/>
    </source>
</evidence>
<dbReference type="OMA" id="CCCGQII"/>
<feature type="non-terminal residue" evidence="6">
    <location>
        <position position="90"/>
    </location>
</feature>
<feature type="domain" description="Yippee" evidence="5">
    <location>
        <begin position="1"/>
        <end position="90"/>
    </location>
</feature>
<dbReference type="AlphaFoldDB" id="L1JA76"/>
<dbReference type="Proteomes" id="UP000011087">
    <property type="component" value="Unassembled WGS sequence"/>
</dbReference>
<dbReference type="Pfam" id="PF03226">
    <property type="entry name" value="Yippee-Mis18"/>
    <property type="match status" value="1"/>
</dbReference>
<sequence>FVCRNCEAPLACVSDVVSRAFQGKLGRVYLLQRMVNVQLGPREDRAMITGLHVVADLHCRSCETLLGWKYLEAFDVLEQRYKEGRFAIEK</sequence>
<dbReference type="GeneID" id="17302109"/>
<dbReference type="EMBL" id="JH992999">
    <property type="protein sequence ID" value="EKX45443.1"/>
    <property type="molecule type" value="Genomic_DNA"/>
</dbReference>
<dbReference type="InterPro" id="IPR004910">
    <property type="entry name" value="Yippee/Mis18/Cereblon"/>
</dbReference>
<dbReference type="InterPro" id="IPR034751">
    <property type="entry name" value="Yippee"/>
</dbReference>
<reference evidence="7" key="3">
    <citation type="submission" date="2016-03" db="UniProtKB">
        <authorList>
            <consortium name="EnsemblProtists"/>
        </authorList>
    </citation>
    <scope>IDENTIFICATION</scope>
</reference>
<accession>L1JA76</accession>